<proteinExistence type="predicted"/>
<keyword evidence="1" id="KW-0812">Transmembrane</keyword>
<evidence type="ECO:0000256" key="1">
    <source>
        <dbReference type="SAM" id="Phobius"/>
    </source>
</evidence>
<evidence type="ECO:0000313" key="2">
    <source>
        <dbReference type="EMBL" id="MBC5754931.1"/>
    </source>
</evidence>
<accession>A0ABR7IDC4</accession>
<organism evidence="2 3">
    <name type="scientific">Roseburia yibonii</name>
    <dbReference type="NCBI Taxonomy" id="2763063"/>
    <lineage>
        <taxon>Bacteria</taxon>
        <taxon>Bacillati</taxon>
        <taxon>Bacillota</taxon>
        <taxon>Clostridia</taxon>
        <taxon>Lachnospirales</taxon>
        <taxon>Lachnospiraceae</taxon>
        <taxon>Roseburia</taxon>
    </lineage>
</organism>
<keyword evidence="1" id="KW-0472">Membrane</keyword>
<sequence length="124" mass="13773">MDSEHKGDLYVPANCPPLDYIIQGFTATDMTCVGGGGVIGLILAINVAMITGNMVKAVFCVVATVGLGILIFHRDRYTENVVDKIKIEISYYQSLKEYSYEYVDIYKKLFEEKGSIEDEGSDRS</sequence>
<keyword evidence="3" id="KW-1185">Reference proteome</keyword>
<name>A0ABR7IDC4_9FIRM</name>
<reference evidence="2 3" key="1">
    <citation type="submission" date="2020-08" db="EMBL/GenBank/DDBJ databases">
        <title>Genome public.</title>
        <authorList>
            <person name="Liu C."/>
            <person name="Sun Q."/>
        </authorList>
    </citation>
    <scope>NUCLEOTIDE SEQUENCE [LARGE SCALE GENOMIC DNA]</scope>
    <source>
        <strain evidence="2 3">BX0805</strain>
    </source>
</reference>
<keyword evidence="1" id="KW-1133">Transmembrane helix</keyword>
<feature type="transmembrane region" description="Helical" evidence="1">
    <location>
        <begin position="20"/>
        <end position="45"/>
    </location>
</feature>
<gene>
    <name evidence="2" type="ORF">H8Z76_13155</name>
</gene>
<dbReference type="RefSeq" id="WP_176924650.1">
    <property type="nucleotide sequence ID" value="NZ_JACOQH010000013.1"/>
</dbReference>
<evidence type="ECO:0000313" key="3">
    <source>
        <dbReference type="Proteomes" id="UP000621540"/>
    </source>
</evidence>
<dbReference type="Proteomes" id="UP000621540">
    <property type="component" value="Unassembled WGS sequence"/>
</dbReference>
<protein>
    <recommendedName>
        <fullName evidence="4">PrgI family protein</fullName>
    </recommendedName>
</protein>
<feature type="transmembrane region" description="Helical" evidence="1">
    <location>
        <begin position="57"/>
        <end position="73"/>
    </location>
</feature>
<comment type="caution">
    <text evidence="2">The sequence shown here is derived from an EMBL/GenBank/DDBJ whole genome shotgun (WGS) entry which is preliminary data.</text>
</comment>
<evidence type="ECO:0008006" key="4">
    <source>
        <dbReference type="Google" id="ProtNLM"/>
    </source>
</evidence>
<dbReference type="EMBL" id="JACOQH010000013">
    <property type="protein sequence ID" value="MBC5754931.1"/>
    <property type="molecule type" value="Genomic_DNA"/>
</dbReference>